<dbReference type="Proteomes" id="UP001302321">
    <property type="component" value="Unassembled WGS sequence"/>
</dbReference>
<proteinExistence type="predicted"/>
<dbReference type="AlphaFoldDB" id="A0AAN7AA04"/>
<keyword evidence="2" id="KW-1185">Reference proteome</keyword>
<dbReference type="EMBL" id="MU866093">
    <property type="protein sequence ID" value="KAK4180846.1"/>
    <property type="molecule type" value="Genomic_DNA"/>
</dbReference>
<organism evidence="1 2">
    <name type="scientific">Triangularia setosa</name>
    <dbReference type="NCBI Taxonomy" id="2587417"/>
    <lineage>
        <taxon>Eukaryota</taxon>
        <taxon>Fungi</taxon>
        <taxon>Dikarya</taxon>
        <taxon>Ascomycota</taxon>
        <taxon>Pezizomycotina</taxon>
        <taxon>Sordariomycetes</taxon>
        <taxon>Sordariomycetidae</taxon>
        <taxon>Sordariales</taxon>
        <taxon>Podosporaceae</taxon>
        <taxon>Triangularia</taxon>
    </lineage>
</organism>
<evidence type="ECO:0000313" key="1">
    <source>
        <dbReference type="EMBL" id="KAK4180846.1"/>
    </source>
</evidence>
<reference evidence="1" key="1">
    <citation type="journal article" date="2023" name="Mol. Phylogenet. Evol.">
        <title>Genome-scale phylogeny and comparative genomics of the fungal order Sordariales.</title>
        <authorList>
            <person name="Hensen N."/>
            <person name="Bonometti L."/>
            <person name="Westerberg I."/>
            <person name="Brannstrom I.O."/>
            <person name="Guillou S."/>
            <person name="Cros-Aarteil S."/>
            <person name="Calhoun S."/>
            <person name="Haridas S."/>
            <person name="Kuo A."/>
            <person name="Mondo S."/>
            <person name="Pangilinan J."/>
            <person name="Riley R."/>
            <person name="LaButti K."/>
            <person name="Andreopoulos B."/>
            <person name="Lipzen A."/>
            <person name="Chen C."/>
            <person name="Yan M."/>
            <person name="Daum C."/>
            <person name="Ng V."/>
            <person name="Clum A."/>
            <person name="Steindorff A."/>
            <person name="Ohm R.A."/>
            <person name="Martin F."/>
            <person name="Silar P."/>
            <person name="Natvig D.O."/>
            <person name="Lalanne C."/>
            <person name="Gautier V."/>
            <person name="Ament-Velasquez S.L."/>
            <person name="Kruys A."/>
            <person name="Hutchinson M.I."/>
            <person name="Powell A.J."/>
            <person name="Barry K."/>
            <person name="Miller A.N."/>
            <person name="Grigoriev I.V."/>
            <person name="Debuchy R."/>
            <person name="Gladieux P."/>
            <person name="Hiltunen Thoren M."/>
            <person name="Johannesson H."/>
        </authorList>
    </citation>
    <scope>NUCLEOTIDE SEQUENCE</scope>
    <source>
        <strain evidence="1">CBS 892.96</strain>
    </source>
</reference>
<evidence type="ECO:0000313" key="2">
    <source>
        <dbReference type="Proteomes" id="UP001302321"/>
    </source>
</evidence>
<sequence>MTTPPRTLQISQATNILLSPTKSALPRYRAYIHARNRFFSAFPPNGQFVRIHTPSANLLCGLYATVISFQHQHPGLSPSPTLEDLLSVCRNCGFDNKGNLSGDQLSLVFSAWGEKTVFDDEGGKAKRRCQLGYLSRYNGPGWEEEAERGEDVPVMMGTSEVDTEEEGGEKDDILRLWVWNDGGWSGGGMGHWEGVRRVGEGEGGKMCH</sequence>
<name>A0AAN7AA04_9PEZI</name>
<accession>A0AAN7AA04</accession>
<comment type="caution">
    <text evidence="1">The sequence shown here is derived from an EMBL/GenBank/DDBJ whole genome shotgun (WGS) entry which is preliminary data.</text>
</comment>
<reference evidence="1" key="2">
    <citation type="submission" date="2023-05" db="EMBL/GenBank/DDBJ databases">
        <authorList>
            <consortium name="Lawrence Berkeley National Laboratory"/>
            <person name="Steindorff A."/>
            <person name="Hensen N."/>
            <person name="Bonometti L."/>
            <person name="Westerberg I."/>
            <person name="Brannstrom I.O."/>
            <person name="Guillou S."/>
            <person name="Cros-Aarteil S."/>
            <person name="Calhoun S."/>
            <person name="Haridas S."/>
            <person name="Kuo A."/>
            <person name="Mondo S."/>
            <person name="Pangilinan J."/>
            <person name="Riley R."/>
            <person name="Labutti K."/>
            <person name="Andreopoulos B."/>
            <person name="Lipzen A."/>
            <person name="Chen C."/>
            <person name="Yanf M."/>
            <person name="Daum C."/>
            <person name="Ng V."/>
            <person name="Clum A."/>
            <person name="Ohm R."/>
            <person name="Martin F."/>
            <person name="Silar P."/>
            <person name="Natvig D."/>
            <person name="Lalanne C."/>
            <person name="Gautier V."/>
            <person name="Ament-Velasquez S.L."/>
            <person name="Kruys A."/>
            <person name="Hutchinson M.I."/>
            <person name="Powell A.J."/>
            <person name="Barry K."/>
            <person name="Miller A.N."/>
            <person name="Grigoriev I.V."/>
            <person name="Debuchy R."/>
            <person name="Gladieux P."/>
            <person name="Thoren M.H."/>
            <person name="Johannesson H."/>
        </authorList>
    </citation>
    <scope>NUCLEOTIDE SEQUENCE</scope>
    <source>
        <strain evidence="1">CBS 892.96</strain>
    </source>
</reference>
<protein>
    <submittedName>
        <fullName evidence="1">Uncharacterized protein</fullName>
    </submittedName>
</protein>
<gene>
    <name evidence="1" type="ORF">QBC36DRAFT_384015</name>
</gene>